<dbReference type="AlphaFoldDB" id="A0AAD3S313"/>
<accession>A0AAD3S313</accession>
<organism evidence="2 3">
    <name type="scientific">Nepenthes gracilis</name>
    <name type="common">Slender pitcher plant</name>
    <dbReference type="NCBI Taxonomy" id="150966"/>
    <lineage>
        <taxon>Eukaryota</taxon>
        <taxon>Viridiplantae</taxon>
        <taxon>Streptophyta</taxon>
        <taxon>Embryophyta</taxon>
        <taxon>Tracheophyta</taxon>
        <taxon>Spermatophyta</taxon>
        <taxon>Magnoliopsida</taxon>
        <taxon>eudicotyledons</taxon>
        <taxon>Gunneridae</taxon>
        <taxon>Pentapetalae</taxon>
        <taxon>Caryophyllales</taxon>
        <taxon>Nepenthaceae</taxon>
        <taxon>Nepenthes</taxon>
    </lineage>
</organism>
<reference evidence="2" key="1">
    <citation type="submission" date="2023-05" db="EMBL/GenBank/DDBJ databases">
        <title>Nepenthes gracilis genome sequencing.</title>
        <authorList>
            <person name="Fukushima K."/>
        </authorList>
    </citation>
    <scope>NUCLEOTIDE SEQUENCE</scope>
    <source>
        <strain evidence="2">SING2019-196</strain>
    </source>
</reference>
<protein>
    <submittedName>
        <fullName evidence="2">Uncharacterized protein</fullName>
    </submittedName>
</protein>
<comment type="caution">
    <text evidence="2">The sequence shown here is derived from an EMBL/GenBank/DDBJ whole genome shotgun (WGS) entry which is preliminary data.</text>
</comment>
<evidence type="ECO:0000313" key="2">
    <source>
        <dbReference type="EMBL" id="GMH03528.1"/>
    </source>
</evidence>
<feature type="region of interest" description="Disordered" evidence="1">
    <location>
        <begin position="174"/>
        <end position="203"/>
    </location>
</feature>
<feature type="compositionally biased region" description="Basic and acidic residues" evidence="1">
    <location>
        <begin position="187"/>
        <end position="203"/>
    </location>
</feature>
<keyword evidence="3" id="KW-1185">Reference proteome</keyword>
<gene>
    <name evidence="2" type="ORF">Nepgr_005367</name>
</gene>
<proteinExistence type="predicted"/>
<dbReference type="Proteomes" id="UP001279734">
    <property type="component" value="Unassembled WGS sequence"/>
</dbReference>
<sequence>MASTNAHSKLYNHQRWQPQQDRTSIFRVFCLTTAMKVDIASNQQFCNLTGSISTNLRSSNILASAGTKAASRSSREYTSASAEYKAKNLHSNEPTATSIFLNLLLNQPNRRSFSSKVTHGIRKPTSSSHFNPRKWLDRAMLHQQQELANQNAYLAAEHSKSNNNPSSELALQNEHCREPHTQYSPKKFIEQALRNRDKEGTNP</sequence>
<evidence type="ECO:0000313" key="3">
    <source>
        <dbReference type="Proteomes" id="UP001279734"/>
    </source>
</evidence>
<evidence type="ECO:0000256" key="1">
    <source>
        <dbReference type="SAM" id="MobiDB-lite"/>
    </source>
</evidence>
<name>A0AAD3S313_NEPGR</name>
<dbReference type="EMBL" id="BSYO01000004">
    <property type="protein sequence ID" value="GMH03528.1"/>
    <property type="molecule type" value="Genomic_DNA"/>
</dbReference>